<dbReference type="PROSITE" id="PS50878">
    <property type="entry name" value="RT_POL"/>
    <property type="match status" value="1"/>
</dbReference>
<dbReference type="GO" id="GO:0003676">
    <property type="term" value="F:nucleic acid binding"/>
    <property type="evidence" value="ECO:0007669"/>
    <property type="project" value="InterPro"/>
</dbReference>
<dbReference type="PANTHER" id="PTHR33116">
    <property type="entry name" value="REVERSE TRANSCRIPTASE ZINC-BINDING DOMAIN-CONTAINING PROTEIN-RELATED-RELATED"/>
    <property type="match status" value="1"/>
</dbReference>
<dbReference type="SUPFAM" id="SSF56672">
    <property type="entry name" value="DNA/RNA polymerases"/>
    <property type="match status" value="1"/>
</dbReference>
<dbReference type="PANTHER" id="PTHR33116:SF86">
    <property type="entry name" value="REVERSE TRANSCRIPTASE DOMAIN-CONTAINING PROTEIN"/>
    <property type="match status" value="1"/>
</dbReference>
<protein>
    <recommendedName>
        <fullName evidence="2">Reverse transcriptase domain-containing protein</fullName>
    </recommendedName>
</protein>
<evidence type="ECO:0000259" key="2">
    <source>
        <dbReference type="PROSITE" id="PS50878"/>
    </source>
</evidence>
<dbReference type="InterPro" id="IPR025558">
    <property type="entry name" value="DUF4283"/>
</dbReference>
<dbReference type="InterPro" id="IPR002156">
    <property type="entry name" value="RNaseH_domain"/>
</dbReference>
<dbReference type="InterPro" id="IPR036397">
    <property type="entry name" value="RNaseH_sf"/>
</dbReference>
<dbReference type="Pfam" id="PF13966">
    <property type="entry name" value="zf-RVT"/>
    <property type="match status" value="1"/>
</dbReference>
<dbReference type="Gene3D" id="3.30.420.10">
    <property type="entry name" value="Ribonuclease H-like superfamily/Ribonuclease H"/>
    <property type="match status" value="1"/>
</dbReference>
<dbReference type="InterPro" id="IPR000477">
    <property type="entry name" value="RT_dom"/>
</dbReference>
<dbReference type="Pfam" id="PF00078">
    <property type="entry name" value="RVT_1"/>
    <property type="match status" value="1"/>
</dbReference>
<dbReference type="InterPro" id="IPR025836">
    <property type="entry name" value="Zn_knuckle_CX2CX4HX4C"/>
</dbReference>
<dbReference type="InterPro" id="IPR012337">
    <property type="entry name" value="RNaseH-like_sf"/>
</dbReference>
<feature type="domain" description="Reverse transcriptase" evidence="2">
    <location>
        <begin position="894"/>
        <end position="1176"/>
    </location>
</feature>
<dbReference type="InterPro" id="IPR005135">
    <property type="entry name" value="Endo/exonuclease/phosphatase"/>
</dbReference>
<dbReference type="InterPro" id="IPR043502">
    <property type="entry name" value="DNA/RNA_pol_sf"/>
</dbReference>
<evidence type="ECO:0000313" key="3">
    <source>
        <dbReference type="EMBL" id="SPD03417.1"/>
    </source>
</evidence>
<dbReference type="GO" id="GO:0004523">
    <property type="term" value="F:RNA-DNA hybrid ribonuclease activity"/>
    <property type="evidence" value="ECO:0007669"/>
    <property type="project" value="InterPro"/>
</dbReference>
<sequence>MEEIASLWDRFSLTAKEEARVDLSGEQGTKGGVLAAKFCTKRVINIDSVMRTLKPLWRAVSGLKGRNMGDNRVMFLFESTVEMEWVMANEPWSFDKFLILLERIDDDCSFSHVVFNTCAFWVQIHDLPPRHMTPAVCEKIAGTLGRVEYVEDLDEGSTRGNFMRARIVLNVDQPLCRGRKVWLGGAREHWVAFKFERLPNFCYWCGRVNHGERDCVLWLQSRGTLSIESQQYGPWLRGDFRSNYRGANMGGFQSNTRQRTTPAAETGATGLTGLKEVTPVMGNTSIKHADQGVTDTWTFMEHLKTIDRDLGISQGKSPANAQLPAQETFLNLNTNPAPSGQVEPEVNGSLIGSAQVDNDKPKKPTGSSWKRVVRNHVSPPSTVRRSPTTLRSKRAHQPMTDLDFERDLKKTKAVVDSGITDPMKISAETVHELSIMVRKKDPIVLFLSETKLDEKQLEVLRCQWRFTGKFVVPSRGQSGGLVMYWSGCVGVSISSYSRHHIDAVLDYQSPNAWRFTGFYGSPTVEGKETAWSILRTLRSHHNLPWLCAGDFNELLSGSEKWGRRPRPEYQMAQFRQVVDDCGFMDLGFTGPAYTWCNNQTGDSRVLERLDRSLATTDWLLRFPNCHIHHLHMVFSDHSLLWRELNQSVRTPRPRRRQFRFEEMWTMDARCEDTIQQAWEAECRGTPMFRVSEKIKASRRSLHWWSKQCFGSVRSSIEVKTRQLEREEAAVPALQNAQVIRSIRQELYSLHTKEEKMWKQRSRTQWLQNGDRNTRFFHCQATCRQRRNLIQGIMDEDGIWQQEEDKIETTIVSYYKSLFTSANPGDLDEVLNGVSRVVSNEMNDQLIREFTASEVEQALFQMGPLKAPGPDGMSPIFYQKYWHIVGPDVTAGVLSCLRDGVLLQKINHTNICLIPKIQNPVSAKDFRPISLCNVIYKIVAKVLANRLKQVLPHVISETQSAFVPGRLISDNILIAFETLHHMHQMRQGQQGYMALKLDMSKAYDRVEWVFLEKIMFTMGFHQKWVALMMECVRSVSYSVLINGEPKGYFHPSRGLRQGDPISPYLFLLCAEGLHALLSRAAVSRQLQGLSISRGGPKLTHLFFADDSVLFCRATLMECNTIMEILSQYERASGQQINQDKTTLFFSASTTAITRDEIKQALQLPVIKHYETYLGLPSMVGRSKYASFSQLKEWMWRKVQGWKEKLLTQVGKEVLIKAVIQAIPTYTMHCFKLPKKLCSDLEGIIRNFWWGHKDAVRKVHWLKWSSLCRPKCRGGMGFRELMKFNEALLAKQVWRLIHNTESLFYKVFKAKFFPNGTVMEARHSTRASYAWKSILNARNVIAKGTRWRIGNGLSTRIWHDKWLPSPSSGKPLTPPCVLPHDACVSSLILDTSGLWNTSLINRIFSPGDAQLITGLVLSSRRGEDKLIWSREKCGIYSVRSAYRLLCEAMYANEPGCFDSGVWKQFWKKVWSVQVPHKLRQFLCRACTESLPTMVNMKRRCIVPSARCSFCQVEDEDVRHVLWSCPVISPVWASHGLACKLFRRRHFSFLDILSDLFVLGKSDHIAEIIFMFWLLWNRRNKMLYRNEVDSLDLIPSLALRLSSEYLSTQVLPATSAQCQPRIRWKPSSTSVFKVNFDAALFLEQQWTGVGVIIRDGQGLPIAALSKRFMCLHSVDDAEAIAAREALKFAGEIGITDAEFEGDSLTICNALNRQDQSFASFGDVIDEACLLASSLSRCSFSHVRREGNRVAHLLARRAIDLQEEFLVWLEDVPPYLESVIHAEFVSSII</sequence>
<accession>A0A2N9GLU2</accession>
<dbReference type="CDD" id="cd06222">
    <property type="entry name" value="RNase_H_like"/>
    <property type="match status" value="1"/>
</dbReference>
<dbReference type="Pfam" id="PF14392">
    <property type="entry name" value="zf-CCHC_4"/>
    <property type="match status" value="1"/>
</dbReference>
<proteinExistence type="predicted"/>
<dbReference type="InterPro" id="IPR026960">
    <property type="entry name" value="RVT-Znf"/>
</dbReference>
<dbReference type="CDD" id="cd01650">
    <property type="entry name" value="RT_nLTR_like"/>
    <property type="match status" value="1"/>
</dbReference>
<dbReference type="EMBL" id="OIVN01002413">
    <property type="protein sequence ID" value="SPD03417.1"/>
    <property type="molecule type" value="Genomic_DNA"/>
</dbReference>
<organism evidence="3">
    <name type="scientific">Fagus sylvatica</name>
    <name type="common">Beechnut</name>
    <dbReference type="NCBI Taxonomy" id="28930"/>
    <lineage>
        <taxon>Eukaryota</taxon>
        <taxon>Viridiplantae</taxon>
        <taxon>Streptophyta</taxon>
        <taxon>Embryophyta</taxon>
        <taxon>Tracheophyta</taxon>
        <taxon>Spermatophyta</taxon>
        <taxon>Magnoliopsida</taxon>
        <taxon>eudicotyledons</taxon>
        <taxon>Gunneridae</taxon>
        <taxon>Pentapetalae</taxon>
        <taxon>rosids</taxon>
        <taxon>fabids</taxon>
        <taxon>Fagales</taxon>
        <taxon>Fagaceae</taxon>
        <taxon>Fagus</taxon>
    </lineage>
</organism>
<dbReference type="InterPro" id="IPR036691">
    <property type="entry name" value="Endo/exonu/phosph_ase_sf"/>
</dbReference>
<gene>
    <name evidence="3" type="ORF">FSB_LOCUS31299</name>
</gene>
<evidence type="ECO:0000256" key="1">
    <source>
        <dbReference type="SAM" id="MobiDB-lite"/>
    </source>
</evidence>
<reference evidence="3" key="1">
    <citation type="submission" date="2018-02" db="EMBL/GenBank/DDBJ databases">
        <authorList>
            <person name="Cohen D.B."/>
            <person name="Kent A.D."/>
        </authorList>
    </citation>
    <scope>NUCLEOTIDE SEQUENCE</scope>
</reference>
<feature type="region of interest" description="Disordered" evidence="1">
    <location>
        <begin position="351"/>
        <end position="373"/>
    </location>
</feature>
<dbReference type="Pfam" id="PF14111">
    <property type="entry name" value="DUF4283"/>
    <property type="match status" value="1"/>
</dbReference>
<dbReference type="Gene3D" id="3.60.10.10">
    <property type="entry name" value="Endonuclease/exonuclease/phosphatase"/>
    <property type="match status" value="1"/>
</dbReference>
<dbReference type="SUPFAM" id="SSF56219">
    <property type="entry name" value="DNase I-like"/>
    <property type="match status" value="1"/>
</dbReference>
<dbReference type="SUPFAM" id="SSF53098">
    <property type="entry name" value="Ribonuclease H-like"/>
    <property type="match status" value="1"/>
</dbReference>
<dbReference type="InterPro" id="IPR044730">
    <property type="entry name" value="RNase_H-like_dom_plant"/>
</dbReference>
<dbReference type="Pfam" id="PF13456">
    <property type="entry name" value="RVT_3"/>
    <property type="match status" value="1"/>
</dbReference>
<name>A0A2N9GLU2_FAGSY</name>
<dbReference type="Pfam" id="PF03372">
    <property type="entry name" value="Exo_endo_phos"/>
    <property type="match status" value="1"/>
</dbReference>